<dbReference type="GO" id="GO:0004791">
    <property type="term" value="F:thioredoxin-disulfide reductase (NADPH) activity"/>
    <property type="evidence" value="ECO:0007669"/>
    <property type="project" value="UniProtKB-EC"/>
</dbReference>
<name>A0A918M654_9ACTN</name>
<keyword evidence="1" id="KW-0285">Flavoprotein</keyword>
<accession>A0A918M654</accession>
<dbReference type="EMBL" id="BMTP01000013">
    <property type="protein sequence ID" value="GGU54323.1"/>
    <property type="molecule type" value="Genomic_DNA"/>
</dbReference>
<evidence type="ECO:0000256" key="3">
    <source>
        <dbReference type="ARBA" id="ARBA00048132"/>
    </source>
</evidence>
<organism evidence="5 6">
    <name type="scientific">Streptomyces lavendofoliae</name>
    <dbReference type="NCBI Taxonomy" id="67314"/>
    <lineage>
        <taxon>Bacteria</taxon>
        <taxon>Bacillati</taxon>
        <taxon>Actinomycetota</taxon>
        <taxon>Actinomycetes</taxon>
        <taxon>Kitasatosporales</taxon>
        <taxon>Streptomycetaceae</taxon>
        <taxon>Streptomyces</taxon>
    </lineage>
</organism>
<dbReference type="InterPro" id="IPR023753">
    <property type="entry name" value="FAD/NAD-binding_dom"/>
</dbReference>
<comment type="caution">
    <text evidence="5">The sequence shown here is derived from an EMBL/GenBank/DDBJ whole genome shotgun (WGS) entry which is preliminary data.</text>
</comment>
<dbReference type="PRINTS" id="PR00368">
    <property type="entry name" value="FADPNR"/>
</dbReference>
<gene>
    <name evidence="5" type="primary">trxB2</name>
    <name evidence="5" type="ORF">GCM10010274_49270</name>
</gene>
<dbReference type="AlphaFoldDB" id="A0A918M654"/>
<protein>
    <submittedName>
        <fullName evidence="5">Thioredoxin-disulfide reductase</fullName>
    </submittedName>
</protein>
<evidence type="ECO:0000256" key="2">
    <source>
        <dbReference type="ARBA" id="ARBA00023002"/>
    </source>
</evidence>
<comment type="catalytic activity">
    <reaction evidence="3">
        <text>[thioredoxin]-dithiol + NADP(+) = [thioredoxin]-disulfide + NADPH + H(+)</text>
        <dbReference type="Rhea" id="RHEA:20345"/>
        <dbReference type="Rhea" id="RHEA-COMP:10698"/>
        <dbReference type="Rhea" id="RHEA-COMP:10700"/>
        <dbReference type="ChEBI" id="CHEBI:15378"/>
        <dbReference type="ChEBI" id="CHEBI:29950"/>
        <dbReference type="ChEBI" id="CHEBI:50058"/>
        <dbReference type="ChEBI" id="CHEBI:57783"/>
        <dbReference type="ChEBI" id="CHEBI:58349"/>
        <dbReference type="EC" id="1.8.1.9"/>
    </reaction>
</comment>
<dbReference type="PANTHER" id="PTHR48105">
    <property type="entry name" value="THIOREDOXIN REDUCTASE 1-RELATED-RELATED"/>
    <property type="match status" value="1"/>
</dbReference>
<keyword evidence="6" id="KW-1185">Reference proteome</keyword>
<dbReference type="Proteomes" id="UP000636661">
    <property type="component" value="Unassembled WGS sequence"/>
</dbReference>
<dbReference type="InterPro" id="IPR050097">
    <property type="entry name" value="Ferredoxin-NADP_redctase_2"/>
</dbReference>
<sequence>MDVSPPGPDRVDAAVVGGGPAGLSAAVYLARYNRRVLVFDTGHGRSTHHQVNHNYLGFPGGIATVELRRLAVEQLARYDNARVVHHLVTAVEGDAAGGFTLRSQGHRWQARTVLLATGVLDHFPHFPDWQAYVGRSMFWCITCDGYENRGRDILVVGHTDAAAGEAMQLHALTDRVRLLTNSRRDDISETFRRRLAGAGIEVVHDRIGEVEGADGRLRAVLTRGGRRLGLDALFSLQGATPETALARALGVTLNDAGYVVVDSEQKTSVPGVYAAGDVTSLHSHQVAAAVHEGAQAASAAHYFLHPPELKAD</sequence>
<dbReference type="RefSeq" id="WP_189553242.1">
    <property type="nucleotide sequence ID" value="NZ_BMTP01000013.1"/>
</dbReference>
<keyword evidence="2" id="KW-0560">Oxidoreductase</keyword>
<reference evidence="5" key="2">
    <citation type="submission" date="2020-09" db="EMBL/GenBank/DDBJ databases">
        <authorList>
            <person name="Sun Q."/>
            <person name="Ohkuma M."/>
        </authorList>
    </citation>
    <scope>NUCLEOTIDE SEQUENCE</scope>
    <source>
        <strain evidence="5">JCM 4391</strain>
    </source>
</reference>
<dbReference type="Gene3D" id="3.50.50.60">
    <property type="entry name" value="FAD/NAD(P)-binding domain"/>
    <property type="match status" value="2"/>
</dbReference>
<evidence type="ECO:0000256" key="1">
    <source>
        <dbReference type="ARBA" id="ARBA00022630"/>
    </source>
</evidence>
<evidence type="ECO:0000259" key="4">
    <source>
        <dbReference type="Pfam" id="PF07992"/>
    </source>
</evidence>
<proteinExistence type="predicted"/>
<dbReference type="SUPFAM" id="SSF51905">
    <property type="entry name" value="FAD/NAD(P)-binding domain"/>
    <property type="match status" value="1"/>
</dbReference>
<feature type="domain" description="FAD/NAD(P)-binding" evidence="4">
    <location>
        <begin position="12"/>
        <end position="293"/>
    </location>
</feature>
<evidence type="ECO:0000313" key="6">
    <source>
        <dbReference type="Proteomes" id="UP000636661"/>
    </source>
</evidence>
<dbReference type="PRINTS" id="PR00469">
    <property type="entry name" value="PNDRDTASEII"/>
</dbReference>
<reference evidence="5" key="1">
    <citation type="journal article" date="2014" name="Int. J. Syst. Evol. Microbiol.">
        <title>Complete genome sequence of Corynebacterium casei LMG S-19264T (=DSM 44701T), isolated from a smear-ripened cheese.</title>
        <authorList>
            <consortium name="US DOE Joint Genome Institute (JGI-PGF)"/>
            <person name="Walter F."/>
            <person name="Albersmeier A."/>
            <person name="Kalinowski J."/>
            <person name="Ruckert C."/>
        </authorList>
    </citation>
    <scope>NUCLEOTIDE SEQUENCE</scope>
    <source>
        <strain evidence="5">JCM 4391</strain>
    </source>
</reference>
<dbReference type="Pfam" id="PF07992">
    <property type="entry name" value="Pyr_redox_2"/>
    <property type="match status" value="1"/>
</dbReference>
<evidence type="ECO:0000313" key="5">
    <source>
        <dbReference type="EMBL" id="GGU54323.1"/>
    </source>
</evidence>
<dbReference type="InterPro" id="IPR036188">
    <property type="entry name" value="FAD/NAD-bd_sf"/>
</dbReference>